<name>A0AAV4ADT7_9GAST</name>
<protein>
    <submittedName>
        <fullName evidence="2">Uncharacterized protein</fullName>
    </submittedName>
</protein>
<dbReference type="Proteomes" id="UP000735302">
    <property type="component" value="Unassembled WGS sequence"/>
</dbReference>
<dbReference type="EMBL" id="BLXT01004061">
    <property type="protein sequence ID" value="GFO09356.1"/>
    <property type="molecule type" value="Genomic_DNA"/>
</dbReference>
<feature type="region of interest" description="Disordered" evidence="1">
    <location>
        <begin position="1"/>
        <end position="38"/>
    </location>
</feature>
<accession>A0AAV4ADT7</accession>
<proteinExistence type="predicted"/>
<evidence type="ECO:0000256" key="1">
    <source>
        <dbReference type="SAM" id="MobiDB-lite"/>
    </source>
</evidence>
<gene>
    <name evidence="2" type="ORF">PoB_003586100</name>
</gene>
<reference evidence="2 3" key="1">
    <citation type="journal article" date="2021" name="Elife">
        <title>Chloroplast acquisition without the gene transfer in kleptoplastic sea slugs, Plakobranchus ocellatus.</title>
        <authorList>
            <person name="Maeda T."/>
            <person name="Takahashi S."/>
            <person name="Yoshida T."/>
            <person name="Shimamura S."/>
            <person name="Takaki Y."/>
            <person name="Nagai Y."/>
            <person name="Toyoda A."/>
            <person name="Suzuki Y."/>
            <person name="Arimoto A."/>
            <person name="Ishii H."/>
            <person name="Satoh N."/>
            <person name="Nishiyama T."/>
            <person name="Hasebe M."/>
            <person name="Maruyama T."/>
            <person name="Minagawa J."/>
            <person name="Obokata J."/>
            <person name="Shigenobu S."/>
        </authorList>
    </citation>
    <scope>NUCLEOTIDE SEQUENCE [LARGE SCALE GENOMIC DNA]</scope>
</reference>
<evidence type="ECO:0000313" key="2">
    <source>
        <dbReference type="EMBL" id="GFO09356.1"/>
    </source>
</evidence>
<organism evidence="2 3">
    <name type="scientific">Plakobranchus ocellatus</name>
    <dbReference type="NCBI Taxonomy" id="259542"/>
    <lineage>
        <taxon>Eukaryota</taxon>
        <taxon>Metazoa</taxon>
        <taxon>Spiralia</taxon>
        <taxon>Lophotrochozoa</taxon>
        <taxon>Mollusca</taxon>
        <taxon>Gastropoda</taxon>
        <taxon>Heterobranchia</taxon>
        <taxon>Euthyneura</taxon>
        <taxon>Panpulmonata</taxon>
        <taxon>Sacoglossa</taxon>
        <taxon>Placobranchoidea</taxon>
        <taxon>Plakobranchidae</taxon>
        <taxon>Plakobranchus</taxon>
    </lineage>
</organism>
<keyword evidence="3" id="KW-1185">Reference proteome</keyword>
<evidence type="ECO:0000313" key="3">
    <source>
        <dbReference type="Proteomes" id="UP000735302"/>
    </source>
</evidence>
<feature type="compositionally biased region" description="Low complexity" evidence="1">
    <location>
        <begin position="10"/>
        <end position="24"/>
    </location>
</feature>
<comment type="caution">
    <text evidence="2">The sequence shown here is derived from an EMBL/GenBank/DDBJ whole genome shotgun (WGS) entry which is preliminary data.</text>
</comment>
<dbReference type="AlphaFoldDB" id="A0AAV4ADT7"/>
<sequence length="84" mass="9113">MEERDRRSSSRSPRVPIRSPRAPSQSPPVPPRSGRHGVAAIDPKTKWFYVDSSGSVYIACAQLGDLRLSGPLVAGPELVTEESL</sequence>